<dbReference type="PANTHER" id="PTHR30273">
    <property type="entry name" value="PERIPLASMIC SIGNAL SENSOR AND SIGMA FACTOR ACTIVATOR FECR-RELATED"/>
    <property type="match status" value="1"/>
</dbReference>
<keyword evidence="1" id="KW-1133">Transmembrane helix</keyword>
<keyword evidence="1" id="KW-0472">Membrane</keyword>
<accession>A0ABR6ZXN0</accession>
<keyword evidence="4" id="KW-1185">Reference proteome</keyword>
<dbReference type="PIRSF" id="PIRSF018266">
    <property type="entry name" value="FecR"/>
    <property type="match status" value="1"/>
</dbReference>
<sequence>MSLSKHLEYAMLLIVRQHGGDPEVAQQALETSQQWRTQASDHETAYQTALKAWKLSDAGELKGQLPIPSVNQSRRRVTIALAVVGAAVLVGGGQWWFQQPLQEFALSTKTGERSSQRLSDGSMIDLAARSKGQVSYYRSRREVRLVEGEMRFAVARDTERPFFVVTDLGRVRVLGTVFTVAVRDKHMTVEVAEGKVAVWSSHESGLPVDMDKRPATAELSRGKTIQIDATGTGLTGSVEPDDVGAWRQGWLVFENTSLEQVLSRWNDYLHEPLVLGDDPVLRQMRVTGSFQSNKPMDFFNSLPKILPVHLSARGDGATVINARLPHGK</sequence>
<evidence type="ECO:0000259" key="2">
    <source>
        <dbReference type="Pfam" id="PF04773"/>
    </source>
</evidence>
<dbReference type="Proteomes" id="UP000650424">
    <property type="component" value="Unassembled WGS sequence"/>
</dbReference>
<keyword evidence="1" id="KW-0812">Transmembrane</keyword>
<dbReference type="InterPro" id="IPR012373">
    <property type="entry name" value="Ferrdict_sens_TM"/>
</dbReference>
<feature type="domain" description="FecR protein" evidence="2">
    <location>
        <begin position="106"/>
        <end position="196"/>
    </location>
</feature>
<reference evidence="3 4" key="1">
    <citation type="submission" date="2020-08" db="EMBL/GenBank/DDBJ databases">
        <title>Novel species isolated from subtropical streams in China.</title>
        <authorList>
            <person name="Lu H."/>
        </authorList>
    </citation>
    <scope>NUCLEOTIDE SEQUENCE [LARGE SCALE GENOMIC DNA]</scope>
    <source>
        <strain evidence="3 4">CY18W</strain>
    </source>
</reference>
<dbReference type="Pfam" id="PF04773">
    <property type="entry name" value="FecR"/>
    <property type="match status" value="1"/>
</dbReference>
<dbReference type="InterPro" id="IPR006860">
    <property type="entry name" value="FecR"/>
</dbReference>
<dbReference type="RefSeq" id="WP_186950176.1">
    <property type="nucleotide sequence ID" value="NZ_JACOGF010000017.1"/>
</dbReference>
<name>A0ABR6ZXN0_9BURK</name>
<dbReference type="Gene3D" id="2.60.120.1440">
    <property type="match status" value="1"/>
</dbReference>
<evidence type="ECO:0000256" key="1">
    <source>
        <dbReference type="SAM" id="Phobius"/>
    </source>
</evidence>
<evidence type="ECO:0000313" key="4">
    <source>
        <dbReference type="Proteomes" id="UP000650424"/>
    </source>
</evidence>
<proteinExistence type="predicted"/>
<dbReference type="EMBL" id="JACOGF010000017">
    <property type="protein sequence ID" value="MBC3920544.1"/>
    <property type="molecule type" value="Genomic_DNA"/>
</dbReference>
<evidence type="ECO:0000313" key="3">
    <source>
        <dbReference type="EMBL" id="MBC3920544.1"/>
    </source>
</evidence>
<feature type="transmembrane region" description="Helical" evidence="1">
    <location>
        <begin position="77"/>
        <end position="97"/>
    </location>
</feature>
<organism evidence="3 4">
    <name type="scientific">Undibacterium hunanense</name>
    <dbReference type="NCBI Taxonomy" id="2762292"/>
    <lineage>
        <taxon>Bacteria</taxon>
        <taxon>Pseudomonadati</taxon>
        <taxon>Pseudomonadota</taxon>
        <taxon>Betaproteobacteria</taxon>
        <taxon>Burkholderiales</taxon>
        <taxon>Oxalobacteraceae</taxon>
        <taxon>Undibacterium</taxon>
    </lineage>
</organism>
<dbReference type="Gene3D" id="3.55.50.30">
    <property type="match status" value="1"/>
</dbReference>
<protein>
    <submittedName>
        <fullName evidence="3">FecR domain-containing protein</fullName>
    </submittedName>
</protein>
<gene>
    <name evidence="3" type="ORF">H8L32_23975</name>
</gene>
<dbReference type="PANTHER" id="PTHR30273:SF2">
    <property type="entry name" value="PROTEIN FECR"/>
    <property type="match status" value="1"/>
</dbReference>
<comment type="caution">
    <text evidence="3">The sequence shown here is derived from an EMBL/GenBank/DDBJ whole genome shotgun (WGS) entry which is preliminary data.</text>
</comment>